<reference evidence="3" key="1">
    <citation type="journal article" date="2012" name="MBio">
        <title>Comparative genome analysis of Trichophyton rubrum and related dermatophytes reveals candidate genes involved in infection.</title>
        <authorList>
            <person name="Martinez D.A."/>
            <person name="Oliver B.G."/>
            <person name="Graeser Y."/>
            <person name="Goldberg J.M."/>
            <person name="Li W."/>
            <person name="Martinez-Rossi N.M."/>
            <person name="Monod M."/>
            <person name="Shelest E."/>
            <person name="Barton R.C."/>
            <person name="Birch E."/>
            <person name="Brakhage A.A."/>
            <person name="Chen Z."/>
            <person name="Gurr S.J."/>
            <person name="Heiman D."/>
            <person name="Heitman J."/>
            <person name="Kosti I."/>
            <person name="Rossi A."/>
            <person name="Saif S."/>
            <person name="Samalova M."/>
            <person name="Saunders C.W."/>
            <person name="Shea T."/>
            <person name="Summerbell R.C."/>
            <person name="Xu J."/>
            <person name="Young S."/>
            <person name="Zeng Q."/>
            <person name="Birren B.W."/>
            <person name="Cuomo C.A."/>
            <person name="White T.C."/>
        </authorList>
    </citation>
    <scope>NUCLEOTIDE SEQUENCE [LARGE SCALE GENOMIC DNA]</scope>
    <source>
        <strain evidence="3">ATCC MYA-4605 / CBS 113480</strain>
    </source>
</reference>
<dbReference type="EMBL" id="DS995701">
    <property type="protein sequence ID" value="EEQ28463.1"/>
    <property type="molecule type" value="Genomic_DNA"/>
</dbReference>
<dbReference type="GeneID" id="9228868"/>
<evidence type="ECO:0000313" key="3">
    <source>
        <dbReference type="Proteomes" id="UP000002035"/>
    </source>
</evidence>
<evidence type="ECO:0000313" key="2">
    <source>
        <dbReference type="EMBL" id="EEQ28463.1"/>
    </source>
</evidence>
<gene>
    <name evidence="2" type="ORF">MCYG_01351</name>
</gene>
<feature type="compositionally biased region" description="Basic and acidic residues" evidence="1">
    <location>
        <begin position="47"/>
        <end position="63"/>
    </location>
</feature>
<dbReference type="HOGENOM" id="CLU_1758389_0_0_1"/>
<name>C5FF79_ARTOC</name>
<sequence>MSGGSRRVFFLSLRWSKGEAKKKKKSWISTSRSLGMIRWLMATPRPSNERNEDGRETEEERKKSSISNISSSRLAPESQRERQISASDSLQQPMSSATGELGILWLSSLLAPLLPLVWLLACSIPVPGSDGDREKRVLLGRGFGGPVS</sequence>
<dbReference type="VEuPathDB" id="FungiDB:MCYG_01351"/>
<evidence type="ECO:0000256" key="1">
    <source>
        <dbReference type="SAM" id="MobiDB-lite"/>
    </source>
</evidence>
<proteinExistence type="predicted"/>
<dbReference type="AlphaFoldDB" id="C5FF79"/>
<dbReference type="Proteomes" id="UP000002035">
    <property type="component" value="Unassembled WGS sequence"/>
</dbReference>
<dbReference type="RefSeq" id="XP_002851247.1">
    <property type="nucleotide sequence ID" value="XM_002851201.1"/>
</dbReference>
<protein>
    <submittedName>
        <fullName evidence="2">Uncharacterized protein</fullName>
    </submittedName>
</protein>
<organism evidence="2 3">
    <name type="scientific">Arthroderma otae (strain ATCC MYA-4605 / CBS 113480)</name>
    <name type="common">Microsporum canis</name>
    <dbReference type="NCBI Taxonomy" id="554155"/>
    <lineage>
        <taxon>Eukaryota</taxon>
        <taxon>Fungi</taxon>
        <taxon>Dikarya</taxon>
        <taxon>Ascomycota</taxon>
        <taxon>Pezizomycotina</taxon>
        <taxon>Eurotiomycetes</taxon>
        <taxon>Eurotiomycetidae</taxon>
        <taxon>Onygenales</taxon>
        <taxon>Arthrodermataceae</taxon>
        <taxon>Microsporum</taxon>
    </lineage>
</organism>
<accession>C5FF79</accession>
<feature type="compositionally biased region" description="Polar residues" evidence="1">
    <location>
        <begin position="84"/>
        <end position="94"/>
    </location>
</feature>
<keyword evidence="3" id="KW-1185">Reference proteome</keyword>
<feature type="region of interest" description="Disordered" evidence="1">
    <location>
        <begin position="40"/>
        <end position="94"/>
    </location>
</feature>